<dbReference type="AlphaFoldDB" id="A0AAN8KJY5"/>
<accession>A0AAN8KJY5</accession>
<evidence type="ECO:0000256" key="5">
    <source>
        <dbReference type="SAM" id="Phobius"/>
    </source>
</evidence>
<keyword evidence="3" id="KW-0560">Oxidoreductase</keyword>
<evidence type="ECO:0000259" key="7">
    <source>
        <dbReference type="Pfam" id="PF00394"/>
    </source>
</evidence>
<evidence type="ECO:0000313" key="10">
    <source>
        <dbReference type="EMBL" id="KAK6192790.1"/>
    </source>
</evidence>
<dbReference type="GO" id="GO:0005507">
    <property type="term" value="F:copper ion binding"/>
    <property type="evidence" value="ECO:0007669"/>
    <property type="project" value="InterPro"/>
</dbReference>
<dbReference type="CDD" id="cd13858">
    <property type="entry name" value="CuRO_1_tcLCC2_insect_like"/>
    <property type="match status" value="1"/>
</dbReference>
<evidence type="ECO:0000256" key="6">
    <source>
        <dbReference type="SAM" id="SignalP"/>
    </source>
</evidence>
<dbReference type="SUPFAM" id="SSF49503">
    <property type="entry name" value="Cupredoxins"/>
    <property type="match status" value="3"/>
</dbReference>
<keyword evidence="6" id="KW-0732">Signal</keyword>
<dbReference type="Pfam" id="PF07732">
    <property type="entry name" value="Cu-oxidase_3"/>
    <property type="match status" value="1"/>
</dbReference>
<dbReference type="Gene3D" id="2.60.40.420">
    <property type="entry name" value="Cupredoxins - blue copper proteins"/>
    <property type="match status" value="3"/>
</dbReference>
<dbReference type="CDD" id="cd13905">
    <property type="entry name" value="CuRO_3_tcLLC2_insect_like"/>
    <property type="match status" value="1"/>
</dbReference>
<comment type="similarity">
    <text evidence="1">Belongs to the multicopper oxidase family.</text>
</comment>
<comment type="caution">
    <text evidence="10">The sequence shown here is derived from an EMBL/GenBank/DDBJ whole genome shotgun (WGS) entry which is preliminary data.</text>
</comment>
<feature type="domain" description="Plastocyanin-like" evidence="8">
    <location>
        <begin position="491"/>
        <end position="611"/>
    </location>
</feature>
<keyword evidence="5" id="KW-1133">Transmembrane helix</keyword>
<evidence type="ECO:0000256" key="2">
    <source>
        <dbReference type="ARBA" id="ARBA00022723"/>
    </source>
</evidence>
<evidence type="ECO:0008006" key="12">
    <source>
        <dbReference type="Google" id="ProtNLM"/>
    </source>
</evidence>
<dbReference type="CDD" id="cd13884">
    <property type="entry name" value="CuRO_2_tcLCC_insect_like"/>
    <property type="match status" value="1"/>
</dbReference>
<dbReference type="Proteomes" id="UP001347796">
    <property type="component" value="Unassembled WGS sequence"/>
</dbReference>
<evidence type="ECO:0000256" key="4">
    <source>
        <dbReference type="ARBA" id="ARBA00023008"/>
    </source>
</evidence>
<reference evidence="10 11" key="1">
    <citation type="submission" date="2024-01" db="EMBL/GenBank/DDBJ databases">
        <title>The genome of the rayed Mediterranean limpet Patella caerulea (Linnaeus, 1758).</title>
        <authorList>
            <person name="Anh-Thu Weber A."/>
            <person name="Halstead-Nussloch G."/>
        </authorList>
    </citation>
    <scope>NUCLEOTIDE SEQUENCE [LARGE SCALE GENOMIC DNA]</scope>
    <source>
        <strain evidence="10">AATW-2023a</strain>
        <tissue evidence="10">Whole specimen</tissue>
    </source>
</reference>
<dbReference type="GO" id="GO:0005886">
    <property type="term" value="C:plasma membrane"/>
    <property type="evidence" value="ECO:0007669"/>
    <property type="project" value="TreeGrafter"/>
</dbReference>
<dbReference type="FunFam" id="2.60.40.420:FF:000031">
    <property type="entry name" value="Laccase-2 isoform A"/>
    <property type="match status" value="1"/>
</dbReference>
<dbReference type="PANTHER" id="PTHR11709">
    <property type="entry name" value="MULTI-COPPER OXIDASE"/>
    <property type="match status" value="1"/>
</dbReference>
<keyword evidence="5" id="KW-0812">Transmembrane</keyword>
<evidence type="ECO:0000313" key="11">
    <source>
        <dbReference type="Proteomes" id="UP001347796"/>
    </source>
</evidence>
<dbReference type="EMBL" id="JAZGQO010000002">
    <property type="protein sequence ID" value="KAK6192790.1"/>
    <property type="molecule type" value="Genomic_DNA"/>
</dbReference>
<dbReference type="InterPro" id="IPR008972">
    <property type="entry name" value="Cupredoxin"/>
</dbReference>
<dbReference type="GO" id="GO:0006826">
    <property type="term" value="P:iron ion transport"/>
    <property type="evidence" value="ECO:0007669"/>
    <property type="project" value="TreeGrafter"/>
</dbReference>
<feature type="transmembrane region" description="Helical" evidence="5">
    <location>
        <begin position="651"/>
        <end position="671"/>
    </location>
</feature>
<keyword evidence="2" id="KW-0479">Metal-binding</keyword>
<evidence type="ECO:0000256" key="3">
    <source>
        <dbReference type="ARBA" id="ARBA00023002"/>
    </source>
</evidence>
<evidence type="ECO:0000259" key="9">
    <source>
        <dbReference type="Pfam" id="PF07732"/>
    </source>
</evidence>
<name>A0AAN8KJY5_PATCE</name>
<protein>
    <recommendedName>
        <fullName evidence="12">Laccase</fullName>
    </recommendedName>
</protein>
<dbReference type="Pfam" id="PF07731">
    <property type="entry name" value="Cu-oxidase_2"/>
    <property type="match status" value="1"/>
</dbReference>
<proteinExistence type="inferred from homology"/>
<feature type="chain" id="PRO_5043052889" description="Laccase" evidence="6">
    <location>
        <begin position="24"/>
        <end position="674"/>
    </location>
</feature>
<feature type="domain" description="Plastocyanin-like" evidence="7">
    <location>
        <begin position="203"/>
        <end position="353"/>
    </location>
</feature>
<dbReference type="Pfam" id="PF00394">
    <property type="entry name" value="Cu-oxidase"/>
    <property type="match status" value="1"/>
</dbReference>
<feature type="domain" description="Plastocyanin-like" evidence="9">
    <location>
        <begin position="75"/>
        <end position="187"/>
    </location>
</feature>
<sequence length="674" mass="75910">MNAAELFVVSSFILASLFTLNTAQTYSSHPCKRECVKGEVPQVCVYNFTVESYRVLSKACHDCPFNVSDCAREECVAGDGNPRVVSTFNRQIPGPKIEVCDGDRVIVWVKNLMIDPAATSVHWHGQHQRNSAYMDGVGFITQCAIEYNQLFKYDFVVGPAGTHWYHSHVGLQLADGLIGAFIVRQPKSMDHNAALYDQDLSDHIVIFQDWLPVPSIVRFMDQMHDKFGPLDKVSALINGKARKFDVKHENNTAKTPVSEFEVTQGQRYRFRLIGGSSACAFQVSVDSHTLLVIANDGVPVKPLVVDALIISPGERYDVVLHANYTIGNYWMRAVGVWDCYDKATPYAIVRYTSAPKEDPVGDPTKDRDGILLNPLPHPQLKRTTYGYNHSQAIMPDMLRYSGISDTNYTDEVVDSQYFTATYYLNNDNSLFNDKVLYPVKKLSPEKLHLTPVMDNITFHIPPVPPLSQPEDVDESWFCNRSSLVDSDRCLEDLCTCTHRIKFKLGEVIEIIMINQGSMFTIADHPMHLHGYSFRILGIEKFDHAITLADVQQMDKEGKLKRNFINPPLRDTFILPGASYAVLRFVANNPGLWFFHCHIDGHVVQGKAMMIQIGDVKEFPPRPADLPRCGGYGFTQKPMSVNPEKCTSSSTAFTPFSLFIYLLLCQFTYISILSL</sequence>
<evidence type="ECO:0000256" key="1">
    <source>
        <dbReference type="ARBA" id="ARBA00010609"/>
    </source>
</evidence>
<dbReference type="GO" id="GO:0016491">
    <property type="term" value="F:oxidoreductase activity"/>
    <property type="evidence" value="ECO:0007669"/>
    <property type="project" value="UniProtKB-KW"/>
</dbReference>
<dbReference type="FunFam" id="2.60.40.420:FF:000045">
    <property type="entry name" value="Laccase 2"/>
    <property type="match status" value="1"/>
</dbReference>
<keyword evidence="4" id="KW-0186">Copper</keyword>
<dbReference type="PANTHER" id="PTHR11709:SF394">
    <property type="entry name" value="FI03373P-RELATED"/>
    <property type="match status" value="1"/>
</dbReference>
<dbReference type="InterPro" id="IPR001117">
    <property type="entry name" value="Cu-oxidase_2nd"/>
</dbReference>
<dbReference type="InterPro" id="IPR045087">
    <property type="entry name" value="Cu-oxidase_fam"/>
</dbReference>
<dbReference type="InterPro" id="IPR011707">
    <property type="entry name" value="Cu-oxidase-like_N"/>
</dbReference>
<dbReference type="InterPro" id="IPR011706">
    <property type="entry name" value="Cu-oxidase_C"/>
</dbReference>
<keyword evidence="5" id="KW-0472">Membrane</keyword>
<feature type="signal peptide" evidence="6">
    <location>
        <begin position="1"/>
        <end position="23"/>
    </location>
</feature>
<gene>
    <name evidence="10" type="ORF">SNE40_004203</name>
</gene>
<evidence type="ECO:0000259" key="8">
    <source>
        <dbReference type="Pfam" id="PF07731"/>
    </source>
</evidence>
<keyword evidence="11" id="KW-1185">Reference proteome</keyword>
<organism evidence="10 11">
    <name type="scientific">Patella caerulea</name>
    <name type="common">Rayed Mediterranean limpet</name>
    <dbReference type="NCBI Taxonomy" id="87958"/>
    <lineage>
        <taxon>Eukaryota</taxon>
        <taxon>Metazoa</taxon>
        <taxon>Spiralia</taxon>
        <taxon>Lophotrochozoa</taxon>
        <taxon>Mollusca</taxon>
        <taxon>Gastropoda</taxon>
        <taxon>Patellogastropoda</taxon>
        <taxon>Patelloidea</taxon>
        <taxon>Patellidae</taxon>
        <taxon>Patella</taxon>
    </lineage>
</organism>